<evidence type="ECO:0000313" key="2">
    <source>
        <dbReference type="EMBL" id="EOY47177.1"/>
    </source>
</evidence>
<proteinExistence type="predicted"/>
<evidence type="ECO:0000313" key="3">
    <source>
        <dbReference type="Proteomes" id="UP000014062"/>
    </source>
</evidence>
<organism evidence="2 3">
    <name type="scientific">Streptomyces lividans 1326</name>
    <dbReference type="NCBI Taxonomy" id="1200984"/>
    <lineage>
        <taxon>Bacteria</taxon>
        <taxon>Bacillati</taxon>
        <taxon>Actinomycetota</taxon>
        <taxon>Actinomycetes</taxon>
        <taxon>Kitasatosporales</taxon>
        <taxon>Streptomycetaceae</taxon>
        <taxon>Streptomyces</taxon>
    </lineage>
</organism>
<dbReference type="Proteomes" id="UP000014062">
    <property type="component" value="Chromosome"/>
</dbReference>
<accession>A0A7U9DQF3</accession>
<dbReference type="AlphaFoldDB" id="A0A7U9DQF3"/>
<protein>
    <submittedName>
        <fullName evidence="2">Uncharacterized protein</fullName>
    </submittedName>
</protein>
<feature type="region of interest" description="Disordered" evidence="1">
    <location>
        <begin position="1"/>
        <end position="43"/>
    </location>
</feature>
<feature type="compositionally biased region" description="Basic and acidic residues" evidence="1">
    <location>
        <begin position="1"/>
        <end position="23"/>
    </location>
</feature>
<reference evidence="3" key="1">
    <citation type="journal article" date="2013" name="Genome Biol. Evol.">
        <title>The genome sequence of Streptomyces lividans 66 reveals a novel tRNA-dependent peptide biosynthetic system within a metal-related genomic island.</title>
        <authorList>
            <person name="Cruz-Morales P."/>
            <person name="Vijgenboom E."/>
            <person name="Iruegas-Bocardo F."/>
            <person name="Girard G."/>
            <person name="Yanez-Guerra L.A."/>
            <person name="Ramos-Aboites H.E."/>
            <person name="Pernodet J.L."/>
            <person name="Anne J."/>
            <person name="van Wezel G.P."/>
            <person name="Barona-Gomez F."/>
        </authorList>
    </citation>
    <scope>NUCLEOTIDE SEQUENCE [LARGE SCALE GENOMIC DNA]</scope>
    <source>
        <strain evidence="3">1326</strain>
    </source>
</reference>
<sequence>MGRHGDELLLERDHPFEGSKGDPSDPLVISSNPPPKNHGYAPRFPPQLTCSDVFLTPRCVTVPSIRA</sequence>
<dbReference type="EMBL" id="CM001889">
    <property type="protein sequence ID" value="EOY47177.1"/>
    <property type="molecule type" value="Genomic_DNA"/>
</dbReference>
<gene>
    <name evidence="2" type="ORF">SLI_2462</name>
</gene>
<name>A0A7U9DQF3_STRLI</name>
<evidence type="ECO:0000256" key="1">
    <source>
        <dbReference type="SAM" id="MobiDB-lite"/>
    </source>
</evidence>